<dbReference type="InterPro" id="IPR000905">
    <property type="entry name" value="Gcp-like_dom"/>
</dbReference>
<comment type="caution">
    <text evidence="8">The sequence shown here is derived from an EMBL/GenBank/DDBJ whole genome shotgun (WGS) entry which is preliminary data.</text>
</comment>
<dbReference type="InterPro" id="IPR043129">
    <property type="entry name" value="ATPase_NBD"/>
</dbReference>
<evidence type="ECO:0000313" key="9">
    <source>
        <dbReference type="Proteomes" id="UP001372834"/>
    </source>
</evidence>
<keyword evidence="5" id="KW-0012">Acyltransferase</keyword>
<comment type="catalytic activity">
    <reaction evidence="6">
        <text>L-threonylcarbamoyladenylate + adenosine(37) in tRNA = N(6)-L-threonylcarbamoyladenosine(37) in tRNA + AMP + H(+)</text>
        <dbReference type="Rhea" id="RHEA:37059"/>
        <dbReference type="Rhea" id="RHEA-COMP:10162"/>
        <dbReference type="Rhea" id="RHEA-COMP:10163"/>
        <dbReference type="ChEBI" id="CHEBI:15378"/>
        <dbReference type="ChEBI" id="CHEBI:73682"/>
        <dbReference type="ChEBI" id="CHEBI:74411"/>
        <dbReference type="ChEBI" id="CHEBI:74418"/>
        <dbReference type="ChEBI" id="CHEBI:456215"/>
        <dbReference type="EC" id="2.3.1.234"/>
    </reaction>
</comment>
<dbReference type="PRINTS" id="PR00789">
    <property type="entry name" value="OSIALOPTASE"/>
</dbReference>
<dbReference type="Gene3D" id="3.30.420.40">
    <property type="match status" value="2"/>
</dbReference>
<dbReference type="SUPFAM" id="SSF53067">
    <property type="entry name" value="Actin-like ATPase domain"/>
    <property type="match status" value="2"/>
</dbReference>
<evidence type="ECO:0000313" key="8">
    <source>
        <dbReference type="EMBL" id="KAK6629750.1"/>
    </source>
</evidence>
<dbReference type="AlphaFoldDB" id="A0AAN8S397"/>
<accession>A0AAN8S397</accession>
<dbReference type="GO" id="GO:0061711">
    <property type="term" value="F:tRNA N(6)-L-threonylcarbamoyladenine synthase activity"/>
    <property type="evidence" value="ECO:0007669"/>
    <property type="project" value="UniProtKB-EC"/>
</dbReference>
<gene>
    <name evidence="8" type="ORF">RUM43_003568</name>
</gene>
<dbReference type="EMBL" id="JAWJWE010000036">
    <property type="protein sequence ID" value="KAK6629750.1"/>
    <property type="molecule type" value="Genomic_DNA"/>
</dbReference>
<dbReference type="GO" id="GO:0046872">
    <property type="term" value="F:metal ion binding"/>
    <property type="evidence" value="ECO:0007669"/>
    <property type="project" value="UniProtKB-KW"/>
</dbReference>
<evidence type="ECO:0000256" key="5">
    <source>
        <dbReference type="ARBA" id="ARBA00023315"/>
    </source>
</evidence>
<keyword evidence="4" id="KW-0479">Metal-binding</keyword>
<proteinExistence type="predicted"/>
<dbReference type="InterPro" id="IPR017861">
    <property type="entry name" value="KAE1/TsaD"/>
</dbReference>
<keyword evidence="3" id="KW-0819">tRNA processing</keyword>
<evidence type="ECO:0000256" key="2">
    <source>
        <dbReference type="ARBA" id="ARBA00022679"/>
    </source>
</evidence>
<evidence type="ECO:0000256" key="6">
    <source>
        <dbReference type="ARBA" id="ARBA00048117"/>
    </source>
</evidence>
<dbReference type="PANTHER" id="PTHR11735">
    <property type="entry name" value="TRNA N6-ADENOSINE THREONYLCARBAMOYLTRANSFERASE"/>
    <property type="match status" value="1"/>
</dbReference>
<organism evidence="8 9">
    <name type="scientific">Polyplax serrata</name>
    <name type="common">Common mouse louse</name>
    <dbReference type="NCBI Taxonomy" id="468196"/>
    <lineage>
        <taxon>Eukaryota</taxon>
        <taxon>Metazoa</taxon>
        <taxon>Ecdysozoa</taxon>
        <taxon>Arthropoda</taxon>
        <taxon>Hexapoda</taxon>
        <taxon>Insecta</taxon>
        <taxon>Pterygota</taxon>
        <taxon>Neoptera</taxon>
        <taxon>Paraneoptera</taxon>
        <taxon>Psocodea</taxon>
        <taxon>Troctomorpha</taxon>
        <taxon>Phthiraptera</taxon>
        <taxon>Anoplura</taxon>
        <taxon>Polyplacidae</taxon>
        <taxon>Polyplax</taxon>
    </lineage>
</organism>
<evidence type="ECO:0000256" key="3">
    <source>
        <dbReference type="ARBA" id="ARBA00022694"/>
    </source>
</evidence>
<dbReference type="EC" id="2.3.1.234" evidence="1"/>
<dbReference type="CDD" id="cd24134">
    <property type="entry name" value="ASKHA_NBD_OSGEPL1_QRI7_euk"/>
    <property type="match status" value="1"/>
</dbReference>
<name>A0AAN8S397_POLSC</name>
<dbReference type="Pfam" id="PF00814">
    <property type="entry name" value="TsaD"/>
    <property type="match status" value="1"/>
</dbReference>
<evidence type="ECO:0000259" key="7">
    <source>
        <dbReference type="Pfam" id="PF00814"/>
    </source>
</evidence>
<dbReference type="GO" id="GO:0008033">
    <property type="term" value="P:tRNA processing"/>
    <property type="evidence" value="ECO:0007669"/>
    <property type="project" value="UniProtKB-KW"/>
</dbReference>
<evidence type="ECO:0000256" key="1">
    <source>
        <dbReference type="ARBA" id="ARBA00012156"/>
    </source>
</evidence>
<sequence>MRGSQLDFKDLDAIAVTVKPGLSLSLEAGVDFTKELCKLHQKPLVPIHHMEAHALTVRLIEEVSVKILVEVDLQVTKVEIPQVKFPFVTLLISGGHCILAFVKSPTEFYRLGQALDSNPGEVIDKVARRAKLNNLKRLRGLSCGAAIEKAAAEVKVEVGPFVKHIMAQKRDCNFSFTGILSNAIGYIKVQEKQLGLEPDVVLPNISEFCASFQWAIARHLCQRLEFGLLYVEQKKLLGENSKCVVSGGVASNNFIKSALRYCCQQHGYRLIVPPPKYCTDNGVMIAWNGIERLKANCPVIKHDELDSVQPIPKCHLGEDWSNDVTEVLRVNGITRKVRLKNFLEEYNANEAEHQPEKIIDTSN</sequence>
<dbReference type="PANTHER" id="PTHR11735:SF6">
    <property type="entry name" value="TRNA N6-ADENOSINE THREONYLCARBAMOYLTRANSFERASE, MITOCHONDRIAL"/>
    <property type="match status" value="1"/>
</dbReference>
<dbReference type="Proteomes" id="UP001372834">
    <property type="component" value="Unassembled WGS sequence"/>
</dbReference>
<protein>
    <recommendedName>
        <fullName evidence="1">N(6)-L-threonylcarbamoyladenine synthase</fullName>
        <ecNumber evidence="1">2.3.1.234</ecNumber>
    </recommendedName>
</protein>
<keyword evidence="2" id="KW-0808">Transferase</keyword>
<feature type="domain" description="Gcp-like" evidence="7">
    <location>
        <begin position="4"/>
        <end position="287"/>
    </location>
</feature>
<reference evidence="8 9" key="1">
    <citation type="submission" date="2023-10" db="EMBL/GenBank/DDBJ databases">
        <title>Genomes of two closely related lineages of the louse Polyplax serrata with different host specificities.</title>
        <authorList>
            <person name="Martinu J."/>
            <person name="Tarabai H."/>
            <person name="Stefka J."/>
            <person name="Hypsa V."/>
        </authorList>
    </citation>
    <scope>NUCLEOTIDE SEQUENCE [LARGE SCALE GENOMIC DNA]</scope>
    <source>
        <strain evidence="8">HR10_N</strain>
    </source>
</reference>
<evidence type="ECO:0000256" key="4">
    <source>
        <dbReference type="ARBA" id="ARBA00022723"/>
    </source>
</evidence>
<dbReference type="GO" id="GO:0005739">
    <property type="term" value="C:mitochondrion"/>
    <property type="evidence" value="ECO:0007669"/>
    <property type="project" value="TreeGrafter"/>
</dbReference>